<comment type="similarity">
    <text evidence="1">Belongs to the thiamine-monophosphate kinase family.</text>
</comment>
<feature type="binding site" evidence="1">
    <location>
        <position position="146"/>
    </location>
    <ligand>
        <name>Mg(2+)</name>
        <dbReference type="ChEBI" id="CHEBI:18420"/>
        <label>1</label>
    </ligand>
</feature>
<dbReference type="InterPro" id="IPR036676">
    <property type="entry name" value="PurM-like_C_sf"/>
</dbReference>
<dbReference type="PANTHER" id="PTHR30270">
    <property type="entry name" value="THIAMINE-MONOPHOSPHATE KINASE"/>
    <property type="match status" value="1"/>
</dbReference>
<proteinExistence type="inferred from homology"/>
<comment type="function">
    <text evidence="1">Catalyzes the ATP-dependent phosphorylation of thiamine-monophosphate (TMP) to form thiamine-pyrophosphate (TPP), the active form of vitamin B1.</text>
</comment>
<comment type="pathway">
    <text evidence="1">Cofactor biosynthesis; thiamine diphosphate biosynthesis; thiamine diphosphate from thiamine phosphate: step 1/1.</text>
</comment>
<keyword evidence="1" id="KW-0067">ATP-binding</keyword>
<feature type="binding site" evidence="1">
    <location>
        <position position="52"/>
    </location>
    <ligand>
        <name>Mg(2+)</name>
        <dbReference type="ChEBI" id="CHEBI:18420"/>
        <label>3</label>
    </ligand>
</feature>
<evidence type="ECO:0000256" key="1">
    <source>
        <dbReference type="HAMAP-Rule" id="MF_02128"/>
    </source>
</evidence>
<feature type="binding site" evidence="1">
    <location>
        <position position="171"/>
    </location>
    <ligand>
        <name>ATP</name>
        <dbReference type="ChEBI" id="CHEBI:30616"/>
    </ligand>
</feature>
<reference evidence="4 5" key="1">
    <citation type="submission" date="2022-04" db="EMBL/GenBank/DDBJ databases">
        <title>Leucobacter sp. isolated from rhizosphere of onion.</title>
        <authorList>
            <person name="Won M."/>
            <person name="Lee C.-M."/>
            <person name="Woen H.-Y."/>
            <person name="Kwon S.-W."/>
        </authorList>
    </citation>
    <scope>NUCLEOTIDE SEQUENCE [LARGE SCALE GENOMIC DNA]</scope>
    <source>
        <strain evidence="4 5">H25R-14</strain>
    </source>
</reference>
<dbReference type="CDD" id="cd02194">
    <property type="entry name" value="ThiL"/>
    <property type="match status" value="1"/>
</dbReference>
<protein>
    <recommendedName>
        <fullName evidence="1">Thiamine-monophosphate kinase</fullName>
        <shortName evidence="1">TMP kinase</shortName>
        <shortName evidence="1">Thiamine-phosphate kinase</shortName>
        <ecNumber evidence="1">2.7.4.16</ecNumber>
    </recommendedName>
</protein>
<dbReference type="NCBIfam" id="TIGR01379">
    <property type="entry name" value="thiL"/>
    <property type="match status" value="1"/>
</dbReference>
<dbReference type="RefSeq" id="WP_244686607.1">
    <property type="nucleotide sequence ID" value="NZ_CP095043.1"/>
</dbReference>
<feature type="binding site" evidence="1">
    <location>
        <begin position="145"/>
        <end position="146"/>
    </location>
    <ligand>
        <name>ATP</name>
        <dbReference type="ChEBI" id="CHEBI:30616"/>
    </ligand>
</feature>
<dbReference type="Proteomes" id="UP000831775">
    <property type="component" value="Chromosome"/>
</dbReference>
<dbReference type="InterPro" id="IPR036921">
    <property type="entry name" value="PurM-like_N_sf"/>
</dbReference>
<comment type="catalytic activity">
    <reaction evidence="1">
        <text>thiamine phosphate + ATP = thiamine diphosphate + ADP</text>
        <dbReference type="Rhea" id="RHEA:15913"/>
        <dbReference type="ChEBI" id="CHEBI:30616"/>
        <dbReference type="ChEBI" id="CHEBI:37575"/>
        <dbReference type="ChEBI" id="CHEBI:58937"/>
        <dbReference type="ChEBI" id="CHEBI:456216"/>
        <dbReference type="EC" id="2.7.4.16"/>
    </reaction>
</comment>
<feature type="binding site" evidence="1">
    <location>
        <position position="74"/>
    </location>
    <ligand>
        <name>substrate</name>
    </ligand>
</feature>
<comment type="miscellaneous">
    <text evidence="1">Reaction mechanism of ThiL seems to utilize a direct, inline transfer of the gamma-phosphate of ATP to TMP rather than a phosphorylated enzyme intermediate.</text>
</comment>
<dbReference type="Gene3D" id="3.30.1330.10">
    <property type="entry name" value="PurM-like, N-terminal domain"/>
    <property type="match status" value="1"/>
</dbReference>
<evidence type="ECO:0000313" key="4">
    <source>
        <dbReference type="EMBL" id="UOQ60731.1"/>
    </source>
</evidence>
<feature type="binding site" evidence="1">
    <location>
        <position position="314"/>
    </location>
    <ligand>
        <name>substrate</name>
    </ligand>
</feature>
<feature type="binding site" evidence="1">
    <location>
        <position position="252"/>
    </location>
    <ligand>
        <name>Mg(2+)</name>
        <dbReference type="ChEBI" id="CHEBI:18420"/>
        <label>5</label>
    </ligand>
</feature>
<dbReference type="SUPFAM" id="SSF56042">
    <property type="entry name" value="PurM C-terminal domain-like"/>
    <property type="match status" value="1"/>
</dbReference>
<dbReference type="GO" id="GO:0009030">
    <property type="term" value="F:thiamine-phosphate kinase activity"/>
    <property type="evidence" value="ECO:0007669"/>
    <property type="project" value="UniProtKB-EC"/>
</dbReference>
<feature type="binding site" evidence="1">
    <location>
        <position position="52"/>
    </location>
    <ligand>
        <name>Mg(2+)</name>
        <dbReference type="ChEBI" id="CHEBI:18420"/>
        <label>4</label>
    </ligand>
</feature>
<keyword evidence="1" id="KW-0784">Thiamine biosynthesis</keyword>
<evidence type="ECO:0000256" key="2">
    <source>
        <dbReference type="SAM" id="MobiDB-lite"/>
    </source>
</evidence>
<dbReference type="PIRSF" id="PIRSF005303">
    <property type="entry name" value="Thiam_monoph_kin"/>
    <property type="match status" value="1"/>
</dbReference>
<keyword evidence="1" id="KW-0547">Nucleotide-binding</keyword>
<keyword evidence="5" id="KW-1185">Reference proteome</keyword>
<feature type="binding site" evidence="1">
    <location>
        <position position="249"/>
    </location>
    <ligand>
        <name>Mg(2+)</name>
        <dbReference type="ChEBI" id="CHEBI:18420"/>
        <label>3</label>
    </ligand>
</feature>
<sequence length="373" mass="37659">MSSRRTETGTGVPTGADTGSDTVGIAGEAGVLRRVLAQLAPSEAAVVGPGDDSAVLRVRGDLVVTSDTMIEGPDFRRAWHRGFDLGWKLAATNLSDVAAMGARPTGLTVSLAVPRDTPVALLEEIARGLTAACAALAPGCGVVGGDLGTAPVITAAVTAIGELDGTPPVLRSEARAGDQVAYAGDLGLAGLGLTLLFSDGVDADGVAHARGIARHLATHPRLLAAQLAPTPPIALGRIAAQAGATAMMDVSDSLSLDADRLARASSRDPEAAETSSTKRSQAVTIDLDSAGLLHAFGEQHGESVPLEAMLAGGEDHGLLAAFPADTTLPAGFHRIGSVVPAVARSAALTLDGDPTEPRGWDPFTVRLPGLGEV</sequence>
<feature type="binding site" evidence="1">
    <location>
        <position position="96"/>
    </location>
    <ligand>
        <name>Mg(2+)</name>
        <dbReference type="ChEBI" id="CHEBI:18420"/>
        <label>3</label>
    </ligand>
</feature>
<keyword evidence="1" id="KW-0479">Metal-binding</keyword>
<keyword evidence="1 4" id="KW-0808">Transferase</keyword>
<dbReference type="PANTHER" id="PTHR30270:SF0">
    <property type="entry name" value="THIAMINE-MONOPHOSPHATE KINASE"/>
    <property type="match status" value="1"/>
</dbReference>
<feature type="binding site" evidence="1">
    <location>
        <position position="66"/>
    </location>
    <ligand>
        <name>Mg(2+)</name>
        <dbReference type="ChEBI" id="CHEBI:18420"/>
        <label>1</label>
    </ligand>
</feature>
<name>A0ABY4FWP5_9MICO</name>
<feature type="binding site" evidence="1">
    <location>
        <position position="67"/>
    </location>
    <ligand>
        <name>Mg(2+)</name>
        <dbReference type="ChEBI" id="CHEBI:18420"/>
        <label>1</label>
    </ligand>
</feature>
<dbReference type="SUPFAM" id="SSF55326">
    <property type="entry name" value="PurM N-terminal domain-like"/>
    <property type="match status" value="1"/>
</dbReference>
<feature type="binding site" evidence="1">
    <location>
        <position position="96"/>
    </location>
    <ligand>
        <name>Mg(2+)</name>
        <dbReference type="ChEBI" id="CHEBI:18420"/>
        <label>2</label>
    </ligand>
</feature>
<feature type="binding site" evidence="1">
    <location>
        <position position="96"/>
    </location>
    <ligand>
        <name>Mg(2+)</name>
        <dbReference type="ChEBI" id="CHEBI:18420"/>
        <label>4</label>
    </ligand>
</feature>
<dbReference type="InterPro" id="IPR006283">
    <property type="entry name" value="ThiL-like"/>
</dbReference>
<gene>
    <name evidence="1 4" type="primary">thiL</name>
    <name evidence="4" type="ORF">MUN76_01740</name>
</gene>
<comment type="caution">
    <text evidence="1">Lacks conserved residue(s) required for the propagation of feature annotation.</text>
</comment>
<dbReference type="HAMAP" id="MF_02128">
    <property type="entry name" value="TMP_kinase"/>
    <property type="match status" value="1"/>
</dbReference>
<feature type="binding site" evidence="1">
    <location>
        <position position="67"/>
    </location>
    <ligand>
        <name>Mg(2+)</name>
        <dbReference type="ChEBI" id="CHEBI:18420"/>
        <label>2</label>
    </ligand>
</feature>
<dbReference type="Pfam" id="PF00586">
    <property type="entry name" value="AIRS"/>
    <property type="match status" value="1"/>
</dbReference>
<keyword evidence="1 4" id="KW-0418">Kinase</keyword>
<feature type="binding site" evidence="1">
    <location>
        <position position="251"/>
    </location>
    <ligand>
        <name>ATP</name>
        <dbReference type="ChEBI" id="CHEBI:30616"/>
    </ligand>
</feature>
<accession>A0ABY4FWP5</accession>
<keyword evidence="1" id="KW-0460">Magnesium</keyword>
<evidence type="ECO:0000259" key="3">
    <source>
        <dbReference type="Pfam" id="PF00586"/>
    </source>
</evidence>
<feature type="binding site" evidence="1">
    <location>
        <position position="360"/>
    </location>
    <ligand>
        <name>substrate</name>
    </ligand>
</feature>
<dbReference type="EC" id="2.7.4.16" evidence="1"/>
<organism evidence="4 5">
    <name type="scientific">Leucobacter rhizosphaerae</name>
    <dbReference type="NCBI Taxonomy" id="2932245"/>
    <lineage>
        <taxon>Bacteria</taxon>
        <taxon>Bacillati</taxon>
        <taxon>Actinomycetota</taxon>
        <taxon>Actinomycetes</taxon>
        <taxon>Micrococcales</taxon>
        <taxon>Microbacteriaceae</taxon>
        <taxon>Leucobacter</taxon>
    </lineage>
</organism>
<feature type="domain" description="PurM-like N-terminal" evidence="3">
    <location>
        <begin position="50"/>
        <end position="162"/>
    </location>
</feature>
<dbReference type="Gene3D" id="3.90.650.10">
    <property type="entry name" value="PurM-like C-terminal domain"/>
    <property type="match status" value="1"/>
</dbReference>
<dbReference type="EMBL" id="CP095043">
    <property type="protein sequence ID" value="UOQ60731.1"/>
    <property type="molecule type" value="Genomic_DNA"/>
</dbReference>
<evidence type="ECO:0000313" key="5">
    <source>
        <dbReference type="Proteomes" id="UP000831775"/>
    </source>
</evidence>
<feature type="compositionally biased region" description="Polar residues" evidence="2">
    <location>
        <begin position="8"/>
        <end position="21"/>
    </location>
</feature>
<feature type="region of interest" description="Disordered" evidence="2">
    <location>
        <begin position="1"/>
        <end position="22"/>
    </location>
</feature>
<dbReference type="InterPro" id="IPR016188">
    <property type="entry name" value="PurM-like_N"/>
</dbReference>
<feature type="binding site" evidence="1">
    <location>
        <position position="65"/>
    </location>
    <ligand>
        <name>Mg(2+)</name>
        <dbReference type="ChEBI" id="CHEBI:18420"/>
        <label>4</label>
    </ligand>
</feature>